<gene>
    <name evidence="1" type="ORF">BLNAU_9552</name>
</gene>
<evidence type="ECO:0000313" key="1">
    <source>
        <dbReference type="EMBL" id="KAK2955505.1"/>
    </source>
</evidence>
<protein>
    <submittedName>
        <fullName evidence="1">Uncharacterized protein</fullName>
    </submittedName>
</protein>
<organism evidence="1 2">
    <name type="scientific">Blattamonas nauphoetae</name>
    <dbReference type="NCBI Taxonomy" id="2049346"/>
    <lineage>
        <taxon>Eukaryota</taxon>
        <taxon>Metamonada</taxon>
        <taxon>Preaxostyla</taxon>
        <taxon>Oxymonadida</taxon>
        <taxon>Blattamonas</taxon>
    </lineage>
</organism>
<proteinExistence type="predicted"/>
<sequence length="330" mass="37755">MDCSPFLNWEEGKISSGLDNIVIFRSLVATIKFQPTLDVSLEEKAVRFLESVSPYHEESDVDLLNSLATFSDESMTDFVQDIVVLISPANQLITATTIELMDNLILLCSYDIRFALIKADLIPRLINTLNPQSFSISDCEDMHTCLMGIITNSFRLAGPNRVSEVEIEDDDERKSVHETVLKQVLSPSEKSVGHLCTNPTSIVDGDQSKRFLIFLARLLRMSPYHQPIMDLCIELPIVLAIPSCLTIFEKDEPIWDFLLEMVKSQREWNKQGGVQQHMWRTVDRMLRMEDIEDVIEQWQLNDQHRSYGGLIAFLSMEWNNLLGTNIVEQE</sequence>
<name>A0ABQ9XVL1_9EUKA</name>
<evidence type="ECO:0000313" key="2">
    <source>
        <dbReference type="Proteomes" id="UP001281761"/>
    </source>
</evidence>
<dbReference type="Proteomes" id="UP001281761">
    <property type="component" value="Unassembled WGS sequence"/>
</dbReference>
<dbReference type="EMBL" id="JARBJD010000066">
    <property type="protein sequence ID" value="KAK2955505.1"/>
    <property type="molecule type" value="Genomic_DNA"/>
</dbReference>
<reference evidence="1 2" key="1">
    <citation type="journal article" date="2022" name="bioRxiv">
        <title>Genomics of Preaxostyla Flagellates Illuminates Evolutionary Transitions and the Path Towards Mitochondrial Loss.</title>
        <authorList>
            <person name="Novak L.V.F."/>
            <person name="Treitli S.C."/>
            <person name="Pyrih J."/>
            <person name="Halakuc P."/>
            <person name="Pipaliya S.V."/>
            <person name="Vacek V."/>
            <person name="Brzon O."/>
            <person name="Soukal P."/>
            <person name="Eme L."/>
            <person name="Dacks J.B."/>
            <person name="Karnkowska A."/>
            <person name="Elias M."/>
            <person name="Hampl V."/>
        </authorList>
    </citation>
    <scope>NUCLEOTIDE SEQUENCE [LARGE SCALE GENOMIC DNA]</scope>
    <source>
        <strain evidence="1">NAU3</strain>
        <tissue evidence="1">Gut</tissue>
    </source>
</reference>
<comment type="caution">
    <text evidence="1">The sequence shown here is derived from an EMBL/GenBank/DDBJ whole genome shotgun (WGS) entry which is preliminary data.</text>
</comment>
<accession>A0ABQ9XVL1</accession>
<keyword evidence="2" id="KW-1185">Reference proteome</keyword>